<accession>A0A0A9WC21</accession>
<sequence>MPDSCEKGVEHKDRFLVLVDKWTNCALEDVSKERVSEIFQDCVCVSIDQPRSLPSSNDKQADKLAKKIKTAIVDSTPKHVRVELTEALEENDFDQKFQRLHDMREKYKDRTQEAWRPPYVAKDHMRTDRVKIKEGQLNKLKLLISLKKLTIAGLKEKVQASSAASVKINESVNEIEENFTSIRKKSTALKESMEDVNHQLRLVMDNATNENFFNSTEYTLGTARYLRIIG</sequence>
<proteinExistence type="predicted"/>
<organism evidence="1">
    <name type="scientific">Lygus hesperus</name>
    <name type="common">Western plant bug</name>
    <dbReference type="NCBI Taxonomy" id="30085"/>
    <lineage>
        <taxon>Eukaryota</taxon>
        <taxon>Metazoa</taxon>
        <taxon>Ecdysozoa</taxon>
        <taxon>Arthropoda</taxon>
        <taxon>Hexapoda</taxon>
        <taxon>Insecta</taxon>
        <taxon>Pterygota</taxon>
        <taxon>Neoptera</taxon>
        <taxon>Paraneoptera</taxon>
        <taxon>Hemiptera</taxon>
        <taxon>Heteroptera</taxon>
        <taxon>Panheteroptera</taxon>
        <taxon>Cimicomorpha</taxon>
        <taxon>Miridae</taxon>
        <taxon>Mirini</taxon>
        <taxon>Lygus</taxon>
    </lineage>
</organism>
<evidence type="ECO:0000313" key="2">
    <source>
        <dbReference type="EMBL" id="JAG47705.1"/>
    </source>
</evidence>
<reference evidence="2" key="3">
    <citation type="submission" date="2014-09" db="EMBL/GenBank/DDBJ databases">
        <authorList>
            <person name="Magalhaes I.L.F."/>
            <person name="Oliveira U."/>
            <person name="Santos F.R."/>
            <person name="Vidigal T.H.D.A."/>
            <person name="Brescovit A.D."/>
            <person name="Santos A.J."/>
        </authorList>
    </citation>
    <scope>NUCLEOTIDE SEQUENCE</scope>
</reference>
<protein>
    <submittedName>
        <fullName evidence="1">Kinesin-related protein 9</fullName>
    </submittedName>
</protein>
<evidence type="ECO:0000313" key="1">
    <source>
        <dbReference type="EMBL" id="JAG05987.1"/>
    </source>
</evidence>
<dbReference type="AlphaFoldDB" id="A0A0A9WC21"/>
<dbReference type="EMBL" id="GBHO01037617">
    <property type="protein sequence ID" value="JAG05987.1"/>
    <property type="molecule type" value="Transcribed_RNA"/>
</dbReference>
<name>A0A0A9WC21_LYGHE</name>
<reference evidence="1" key="1">
    <citation type="journal article" date="2014" name="PLoS ONE">
        <title>Transcriptome-Based Identification of ABC Transporters in the Western Tarnished Plant Bug Lygus hesperus.</title>
        <authorList>
            <person name="Hull J.J."/>
            <person name="Chaney K."/>
            <person name="Geib S.M."/>
            <person name="Fabrick J.A."/>
            <person name="Brent C.S."/>
            <person name="Walsh D."/>
            <person name="Lavine L.C."/>
        </authorList>
    </citation>
    <scope>NUCLEOTIDE SEQUENCE</scope>
</reference>
<reference evidence="1" key="2">
    <citation type="submission" date="2014-07" db="EMBL/GenBank/DDBJ databases">
        <authorList>
            <person name="Hull J."/>
        </authorList>
    </citation>
    <scope>NUCLEOTIDE SEQUENCE</scope>
</reference>
<dbReference type="EMBL" id="GBRD01018122">
    <property type="protein sequence ID" value="JAG47705.1"/>
    <property type="molecule type" value="Transcribed_RNA"/>
</dbReference>
<gene>
    <name evidence="1" type="primary">kif9</name>
    <name evidence="1" type="ORF">CM83_38017</name>
</gene>
<dbReference type="EMBL" id="GBRD01009880">
    <property type="protein sequence ID" value="JAG55944.1"/>
    <property type="molecule type" value="Transcribed_RNA"/>
</dbReference>